<organism evidence="2 5">
    <name type="scientific">Phytophthora fragariae</name>
    <dbReference type="NCBI Taxonomy" id="53985"/>
    <lineage>
        <taxon>Eukaryota</taxon>
        <taxon>Sar</taxon>
        <taxon>Stramenopiles</taxon>
        <taxon>Oomycota</taxon>
        <taxon>Peronosporomycetes</taxon>
        <taxon>Peronosporales</taxon>
        <taxon>Peronosporaceae</taxon>
        <taxon>Phytophthora</taxon>
    </lineage>
</organism>
<dbReference type="Proteomes" id="UP000460718">
    <property type="component" value="Unassembled WGS sequence"/>
</dbReference>
<sequence>MDLSALWTREKARGAAELNLVNVKPVNTERRASMSVAKDESESGGVPNGVNPTKTSVVVAASPTVKPSVGTKKKFTALSNSITTTYLRDRDRLFRLRLETNITPSPTKTMPHFSGNNEFAMEYADRAVRQFVPQPAPPQSALDSPGQTTNSASVARIQTNRSPSICVNSIAQTP</sequence>
<feature type="compositionally biased region" description="Polar residues" evidence="1">
    <location>
        <begin position="141"/>
        <end position="158"/>
    </location>
</feature>
<protein>
    <submittedName>
        <fullName evidence="2">Uncharacterized protein</fullName>
    </submittedName>
</protein>
<name>A0A6A3IH61_9STRA</name>
<evidence type="ECO:0000313" key="7">
    <source>
        <dbReference type="Proteomes" id="UP000488956"/>
    </source>
</evidence>
<reference evidence="5 6" key="1">
    <citation type="submission" date="2018-09" db="EMBL/GenBank/DDBJ databases">
        <title>Genomic investigation of the strawberry pathogen Phytophthora fragariae indicates pathogenicity is determined by transcriptional variation in three key races.</title>
        <authorList>
            <person name="Adams T.M."/>
            <person name="Armitage A.D."/>
            <person name="Sobczyk M.K."/>
            <person name="Bates H.J."/>
            <person name="Dunwell J.M."/>
            <person name="Nellist C.F."/>
            <person name="Harrison R.J."/>
        </authorList>
    </citation>
    <scope>NUCLEOTIDE SEQUENCE [LARGE SCALE GENOMIC DNA]</scope>
    <source>
        <strain evidence="4 6">BC-23</strain>
        <strain evidence="3 7">ONT-3</strain>
        <strain evidence="2 5">SCRP245</strain>
    </source>
</reference>
<dbReference type="Proteomes" id="UP000476176">
    <property type="component" value="Unassembled WGS sequence"/>
</dbReference>
<feature type="region of interest" description="Disordered" evidence="1">
    <location>
        <begin position="131"/>
        <end position="158"/>
    </location>
</feature>
<comment type="caution">
    <text evidence="2">The sequence shown here is derived from an EMBL/GenBank/DDBJ whole genome shotgun (WGS) entry which is preliminary data.</text>
</comment>
<evidence type="ECO:0000313" key="2">
    <source>
        <dbReference type="EMBL" id="KAE8980872.1"/>
    </source>
</evidence>
<proteinExistence type="predicted"/>
<evidence type="ECO:0000313" key="5">
    <source>
        <dbReference type="Proteomes" id="UP000460718"/>
    </source>
</evidence>
<dbReference type="Proteomes" id="UP000488956">
    <property type="component" value="Unassembled WGS sequence"/>
</dbReference>
<accession>A0A6A3IH61</accession>
<evidence type="ECO:0000313" key="6">
    <source>
        <dbReference type="Proteomes" id="UP000476176"/>
    </source>
</evidence>
<dbReference type="EMBL" id="QXFX01004049">
    <property type="protein sequence ID" value="KAE9065701.1"/>
    <property type="molecule type" value="Genomic_DNA"/>
</dbReference>
<feature type="compositionally biased region" description="Basic and acidic residues" evidence="1">
    <location>
        <begin position="31"/>
        <end position="41"/>
    </location>
</feature>
<dbReference type="AlphaFoldDB" id="A0A6A3IH61"/>
<dbReference type="EMBL" id="QXGC01005519">
    <property type="protein sequence ID" value="KAE9165039.1"/>
    <property type="molecule type" value="Genomic_DNA"/>
</dbReference>
<feature type="region of interest" description="Disordered" evidence="1">
    <location>
        <begin position="31"/>
        <end position="52"/>
    </location>
</feature>
<dbReference type="EMBL" id="QXFW01002207">
    <property type="protein sequence ID" value="KAE8980872.1"/>
    <property type="molecule type" value="Genomic_DNA"/>
</dbReference>
<evidence type="ECO:0000313" key="3">
    <source>
        <dbReference type="EMBL" id="KAE9065701.1"/>
    </source>
</evidence>
<evidence type="ECO:0000256" key="1">
    <source>
        <dbReference type="SAM" id="MobiDB-lite"/>
    </source>
</evidence>
<evidence type="ECO:0000313" key="4">
    <source>
        <dbReference type="EMBL" id="KAE9165039.1"/>
    </source>
</evidence>
<gene>
    <name evidence="4" type="ORF">PF004_g29632</name>
    <name evidence="3" type="ORF">PF010_g28093</name>
    <name evidence="2" type="ORF">PF011_g22256</name>
</gene>